<evidence type="ECO:0000313" key="2">
    <source>
        <dbReference type="Proteomes" id="UP000315971"/>
    </source>
</evidence>
<dbReference type="EMBL" id="FXSZ01000002">
    <property type="protein sequence ID" value="SMO43807.1"/>
    <property type="molecule type" value="Genomic_DNA"/>
</dbReference>
<accession>A0A521B9R6</accession>
<protein>
    <recommendedName>
        <fullName evidence="3">Cytochrome c domain-containing protein</fullName>
    </recommendedName>
</protein>
<dbReference type="OrthoDB" id="1524066at2"/>
<sequence>MKKNFLISLLLMVGLASCYYDKSGELHPEQSLGETTCDATGTMLYSKDVAPILSSYCGTGNSCHGGNNTSGVNLSTYSGVNAVATSGKLVSSITWDGKTSRMPQGSSSQLNDCSIAKIKKWVTDGHLNN</sequence>
<dbReference type="PROSITE" id="PS51257">
    <property type="entry name" value="PROKAR_LIPOPROTEIN"/>
    <property type="match status" value="1"/>
</dbReference>
<dbReference type="RefSeq" id="WP_142601423.1">
    <property type="nucleotide sequence ID" value="NZ_FXSZ01000002.1"/>
</dbReference>
<dbReference type="AlphaFoldDB" id="A0A521B9R6"/>
<dbReference type="Proteomes" id="UP000315971">
    <property type="component" value="Unassembled WGS sequence"/>
</dbReference>
<organism evidence="1 2">
    <name type="scientific">Solitalea koreensis</name>
    <dbReference type="NCBI Taxonomy" id="543615"/>
    <lineage>
        <taxon>Bacteria</taxon>
        <taxon>Pseudomonadati</taxon>
        <taxon>Bacteroidota</taxon>
        <taxon>Sphingobacteriia</taxon>
        <taxon>Sphingobacteriales</taxon>
        <taxon>Sphingobacteriaceae</taxon>
        <taxon>Solitalea</taxon>
    </lineage>
</organism>
<evidence type="ECO:0008006" key="3">
    <source>
        <dbReference type="Google" id="ProtNLM"/>
    </source>
</evidence>
<proteinExistence type="predicted"/>
<reference evidence="1 2" key="1">
    <citation type="submission" date="2017-05" db="EMBL/GenBank/DDBJ databases">
        <authorList>
            <person name="Varghese N."/>
            <person name="Submissions S."/>
        </authorList>
    </citation>
    <scope>NUCLEOTIDE SEQUENCE [LARGE SCALE GENOMIC DNA]</scope>
    <source>
        <strain evidence="1 2">DSM 21342</strain>
    </source>
</reference>
<evidence type="ECO:0000313" key="1">
    <source>
        <dbReference type="EMBL" id="SMO43807.1"/>
    </source>
</evidence>
<gene>
    <name evidence="1" type="ORF">SAMN06265350_10223</name>
</gene>
<keyword evidence="2" id="KW-1185">Reference proteome</keyword>
<name>A0A521B9R6_9SPHI</name>